<dbReference type="GO" id="GO:0061827">
    <property type="term" value="C:sperm head"/>
    <property type="evidence" value="ECO:0007669"/>
    <property type="project" value="Ensembl"/>
</dbReference>
<organism evidence="4 5">
    <name type="scientific">Jaculus jaculus</name>
    <name type="common">Lesser Egyptian jerboa</name>
    <dbReference type="NCBI Taxonomy" id="51337"/>
    <lineage>
        <taxon>Eukaryota</taxon>
        <taxon>Metazoa</taxon>
        <taxon>Chordata</taxon>
        <taxon>Craniata</taxon>
        <taxon>Vertebrata</taxon>
        <taxon>Euteleostomi</taxon>
        <taxon>Mammalia</taxon>
        <taxon>Eutheria</taxon>
        <taxon>Euarchontoglires</taxon>
        <taxon>Glires</taxon>
        <taxon>Rodentia</taxon>
        <taxon>Myomorpha</taxon>
        <taxon>Dipodoidea</taxon>
        <taxon>Dipodidae</taxon>
        <taxon>Dipodinae</taxon>
        <taxon>Jaculus</taxon>
    </lineage>
</organism>
<sequence length="571" mass="61143">MTMKSEFLLPYYTAKNGSGMSMFNTAMGKLQRQLYKGEYDIFKYAPIFESDFIQITKRGEVIDVHNRVRMVTVGVACTSPVLPLPDVMLLAHPAPGCEELTRRGQATKGKSHKAAKTLELTRLLPLKFVRISVHNHGQQQLRLKFATGRSCYLQLCPPAEAREDLFAYWERLIYLLRPPVESTSSTYAIPAEDTMCMPVLDEDRMSLALTDPQGREDSDQVSVKSFHLDADVNRVGSAAFTGGEEIPHGTHKSTASVSVPITKSAELAKNVAAGTTVEATATGGVAGALSVTVTKSADSGEVSAAIAGAAATGAAGGRGRVAIAGTGKMSPQGTNITLAGAASKSKEYVSHTATSLSSEDNTKAAIARVGPLSKSAGETAPFPAPLMSALPSASFLGGEAEQQTRSRGSSRAHKDKRERREKDRAVGRSSHHARAGEGHRKRGREKMGRKSPSRRDTGNVKNKGSPRDSAGHIPIAKEPWSAYKWGRSFANASSSSTSKRLGRISSFLRNIRANLVAKGLASQRIRDMDIMAKTVETTNMEAIVETAESGQGLEIVGSVTSEVMETMTFDA</sequence>
<dbReference type="AlphaFoldDB" id="A0A8C5KW80"/>
<dbReference type="GO" id="GO:0007286">
    <property type="term" value="P:spermatid development"/>
    <property type="evidence" value="ECO:0007669"/>
    <property type="project" value="Ensembl"/>
</dbReference>
<dbReference type="GeneTree" id="ENSGT00940000162770"/>
<dbReference type="GO" id="GO:0005634">
    <property type="term" value="C:nucleus"/>
    <property type="evidence" value="ECO:0007669"/>
    <property type="project" value="TreeGrafter"/>
</dbReference>
<feature type="compositionally biased region" description="Basic and acidic residues" evidence="2">
    <location>
        <begin position="445"/>
        <end position="458"/>
    </location>
</feature>
<protein>
    <submittedName>
        <fullName evidence="4">Golgi associated RAB2 interactor family member 4</fullName>
    </submittedName>
</protein>
<dbReference type="PANTHER" id="PTHR22574">
    <property type="match status" value="1"/>
</dbReference>
<comment type="similarity">
    <text evidence="1">Belongs to the GARIN family.</text>
</comment>
<dbReference type="GO" id="GO:0005794">
    <property type="term" value="C:Golgi apparatus"/>
    <property type="evidence" value="ECO:0007669"/>
    <property type="project" value="Ensembl"/>
</dbReference>
<reference evidence="4" key="2">
    <citation type="submission" date="2025-09" db="UniProtKB">
        <authorList>
            <consortium name="Ensembl"/>
        </authorList>
    </citation>
    <scope>IDENTIFICATION</scope>
</reference>
<dbReference type="GO" id="GO:0007030">
    <property type="term" value="P:Golgi organization"/>
    <property type="evidence" value="ECO:0007669"/>
    <property type="project" value="Ensembl"/>
</dbReference>
<reference evidence="4" key="1">
    <citation type="submission" date="2025-08" db="UniProtKB">
        <authorList>
            <consortium name="Ensembl"/>
        </authorList>
    </citation>
    <scope>IDENTIFICATION</scope>
</reference>
<dbReference type="GO" id="GO:0007341">
    <property type="term" value="P:penetration of zona pellucida"/>
    <property type="evidence" value="ECO:0007669"/>
    <property type="project" value="Ensembl"/>
</dbReference>
<gene>
    <name evidence="4" type="primary">Garin4</name>
</gene>
<dbReference type="Proteomes" id="UP000694385">
    <property type="component" value="Unassembled WGS sequence"/>
</dbReference>
<evidence type="ECO:0000256" key="2">
    <source>
        <dbReference type="SAM" id="MobiDB-lite"/>
    </source>
</evidence>
<evidence type="ECO:0000313" key="4">
    <source>
        <dbReference type="Ensembl" id="ENSJJAP00000016795.1"/>
    </source>
</evidence>
<evidence type="ECO:0000256" key="1">
    <source>
        <dbReference type="ARBA" id="ARBA00038379"/>
    </source>
</evidence>
<name>A0A8C5KW80_JACJA</name>
<feature type="compositionally biased region" description="Basic residues" evidence="2">
    <location>
        <begin position="408"/>
        <end position="417"/>
    </location>
</feature>
<dbReference type="PANTHER" id="PTHR22574:SF15">
    <property type="entry name" value="GOLGI-ASSOCIATED RAB2 INTERACTOR PROTEIN 4"/>
    <property type="match status" value="1"/>
</dbReference>
<dbReference type="Pfam" id="PF12480">
    <property type="entry name" value="GARIL_Rab2_bd"/>
    <property type="match status" value="1"/>
</dbReference>
<feature type="region of interest" description="Disordered" evidence="2">
    <location>
        <begin position="396"/>
        <end position="475"/>
    </location>
</feature>
<evidence type="ECO:0000259" key="3">
    <source>
        <dbReference type="Pfam" id="PF12480"/>
    </source>
</evidence>
<evidence type="ECO:0000313" key="5">
    <source>
        <dbReference type="Proteomes" id="UP000694385"/>
    </source>
</evidence>
<dbReference type="GO" id="GO:0000902">
    <property type="term" value="P:cell morphogenesis"/>
    <property type="evidence" value="ECO:0007669"/>
    <property type="project" value="Ensembl"/>
</dbReference>
<feature type="domain" description="Golgi associated RAB2 interactor protein-like Rab2B-binding" evidence="3">
    <location>
        <begin position="117"/>
        <end position="186"/>
    </location>
</feature>
<dbReference type="Ensembl" id="ENSJJAT00000023309.1">
    <property type="protein sequence ID" value="ENSJJAP00000016795.1"/>
    <property type="gene ID" value="ENSJJAG00000018541.1"/>
</dbReference>
<proteinExistence type="inferred from homology"/>
<feature type="compositionally biased region" description="Basic residues" evidence="2">
    <location>
        <begin position="429"/>
        <end position="444"/>
    </location>
</feature>
<accession>A0A8C5KW80</accession>
<keyword evidence="5" id="KW-1185">Reference proteome</keyword>
<dbReference type="InterPro" id="IPR022168">
    <property type="entry name" value="GARIL-like_Rab2B-bd"/>
</dbReference>
<dbReference type="OMA" id="GDQDQVS"/>